<gene>
    <name evidence="2" type="ORF">IHV25_04635</name>
</gene>
<dbReference type="PROSITE" id="PS51197">
    <property type="entry name" value="HTH_RRF2_2"/>
    <property type="match status" value="1"/>
</dbReference>
<dbReference type="Gene3D" id="1.10.10.10">
    <property type="entry name" value="Winged helix-like DNA-binding domain superfamily/Winged helix DNA-binding domain"/>
    <property type="match status" value="1"/>
</dbReference>
<feature type="region of interest" description="Disordered" evidence="1">
    <location>
        <begin position="134"/>
        <end position="157"/>
    </location>
</feature>
<dbReference type="GO" id="GO:0003700">
    <property type="term" value="F:DNA-binding transcription factor activity"/>
    <property type="evidence" value="ECO:0007669"/>
    <property type="project" value="TreeGrafter"/>
</dbReference>
<dbReference type="NCBIfam" id="TIGR00738">
    <property type="entry name" value="rrf2_super"/>
    <property type="match status" value="1"/>
</dbReference>
<evidence type="ECO:0000313" key="3">
    <source>
        <dbReference type="Proteomes" id="UP000631034"/>
    </source>
</evidence>
<evidence type="ECO:0000313" key="2">
    <source>
        <dbReference type="EMBL" id="MBE1236933.1"/>
    </source>
</evidence>
<accession>A0A8J7CC63</accession>
<dbReference type="SUPFAM" id="SSF46785">
    <property type="entry name" value="Winged helix' DNA-binding domain"/>
    <property type="match status" value="1"/>
</dbReference>
<comment type="caution">
    <text evidence="2">The sequence shown here is derived from an EMBL/GenBank/DDBJ whole genome shotgun (WGS) entry which is preliminary data.</text>
</comment>
<dbReference type="PANTHER" id="PTHR33221">
    <property type="entry name" value="WINGED HELIX-TURN-HELIX TRANSCRIPTIONAL REGULATOR, RRF2 FAMILY"/>
    <property type="match status" value="1"/>
</dbReference>
<keyword evidence="3" id="KW-1185">Reference proteome</keyword>
<sequence>MKLQTSTLYALIAMLELTARPDESVSASEIAQRHNLPLSHLAKVLRELGKARFVEASRGIGGGYRLASPGRKVTLHDVISVFEPTPRAGTNGAGQPILGSTAESAALDAFFQELGSLQTALLASMTFHTLARAGARGSREEDSAPGASLTASLRARA</sequence>
<dbReference type="Pfam" id="PF02082">
    <property type="entry name" value="Rrf2"/>
    <property type="match status" value="1"/>
</dbReference>
<evidence type="ECO:0000256" key="1">
    <source>
        <dbReference type="SAM" id="MobiDB-lite"/>
    </source>
</evidence>
<organism evidence="2 3">
    <name type="scientific">Phaeovibrio sulfidiphilus</name>
    <dbReference type="NCBI Taxonomy" id="1220600"/>
    <lineage>
        <taxon>Bacteria</taxon>
        <taxon>Pseudomonadati</taxon>
        <taxon>Pseudomonadota</taxon>
        <taxon>Alphaproteobacteria</taxon>
        <taxon>Rhodospirillales</taxon>
        <taxon>Rhodospirillaceae</taxon>
        <taxon>Phaeovibrio</taxon>
    </lineage>
</organism>
<proteinExistence type="predicted"/>
<dbReference type="AlphaFoldDB" id="A0A8J7CC63"/>
<dbReference type="PANTHER" id="PTHR33221:SF15">
    <property type="entry name" value="HTH-TYPE TRANSCRIPTIONAL REGULATOR YWGB-RELATED"/>
    <property type="match status" value="1"/>
</dbReference>
<dbReference type="EMBL" id="JACZHT010000002">
    <property type="protein sequence ID" value="MBE1236933.1"/>
    <property type="molecule type" value="Genomic_DNA"/>
</dbReference>
<name>A0A8J7CC63_9PROT</name>
<dbReference type="InterPro" id="IPR036390">
    <property type="entry name" value="WH_DNA-bd_sf"/>
</dbReference>
<dbReference type="GO" id="GO:0005829">
    <property type="term" value="C:cytosol"/>
    <property type="evidence" value="ECO:0007669"/>
    <property type="project" value="TreeGrafter"/>
</dbReference>
<dbReference type="RefSeq" id="WP_192533931.1">
    <property type="nucleotide sequence ID" value="NZ_JACZHT010000002.1"/>
</dbReference>
<reference evidence="2" key="1">
    <citation type="submission" date="2020-10" db="EMBL/GenBank/DDBJ databases">
        <title>Genome sequence of the unusual species of purple photosynthetic bacteria, Phaeovibrio sulfidiphilus DSM 23193, type strain.</title>
        <authorList>
            <person name="Kyndt J.A."/>
            <person name="Meyer T.E."/>
        </authorList>
    </citation>
    <scope>NUCLEOTIDE SEQUENCE</scope>
    <source>
        <strain evidence="2">DSM 23193</strain>
    </source>
</reference>
<dbReference type="InterPro" id="IPR000944">
    <property type="entry name" value="Tscrpt_reg_Rrf2"/>
</dbReference>
<dbReference type="InterPro" id="IPR036388">
    <property type="entry name" value="WH-like_DNA-bd_sf"/>
</dbReference>
<protein>
    <submittedName>
        <fullName evidence="2">Rrf2 family transcriptional regulator</fullName>
    </submittedName>
</protein>
<dbReference type="Proteomes" id="UP000631034">
    <property type="component" value="Unassembled WGS sequence"/>
</dbReference>